<dbReference type="RefSeq" id="WP_320410694.1">
    <property type="nucleotide sequence ID" value="NZ_LT841358.1"/>
</dbReference>
<gene>
    <name evidence="3" type="ORF">NCS_11955</name>
</gene>
<keyword evidence="4" id="KW-1185">Reference proteome</keyword>
<dbReference type="GO" id="GO:0000049">
    <property type="term" value="F:tRNA binding"/>
    <property type="evidence" value="ECO:0007669"/>
    <property type="project" value="TreeGrafter"/>
</dbReference>
<dbReference type="NCBIfam" id="NF041120">
    <property type="entry name" value="RqcH_arch"/>
    <property type="match status" value="1"/>
</dbReference>
<dbReference type="Pfam" id="PF05670">
    <property type="entry name" value="NFACT-R_1"/>
    <property type="match status" value="1"/>
</dbReference>
<evidence type="ECO:0000256" key="1">
    <source>
        <dbReference type="SAM" id="Coils"/>
    </source>
</evidence>
<dbReference type="PANTHER" id="PTHR15239">
    <property type="entry name" value="NUCLEAR EXPORT MEDIATOR FACTOR NEMF"/>
    <property type="match status" value="1"/>
</dbReference>
<name>A0A2H1FHA7_9ARCH</name>
<dbReference type="PANTHER" id="PTHR15239:SF6">
    <property type="entry name" value="RIBOSOME QUALITY CONTROL COMPLEX SUBUNIT NEMF"/>
    <property type="match status" value="1"/>
</dbReference>
<dbReference type="InterPro" id="IPR051608">
    <property type="entry name" value="RQC_Subunit_NEMF"/>
</dbReference>
<proteinExistence type="predicted"/>
<feature type="coiled-coil region" evidence="1">
    <location>
        <begin position="303"/>
        <end position="330"/>
    </location>
</feature>
<evidence type="ECO:0000259" key="2">
    <source>
        <dbReference type="Pfam" id="PF05670"/>
    </source>
</evidence>
<evidence type="ECO:0000313" key="4">
    <source>
        <dbReference type="Proteomes" id="UP000230607"/>
    </source>
</evidence>
<dbReference type="Gene3D" id="2.30.310.10">
    <property type="entry name" value="ibrinogen binding protein from staphylococcus aureus domain"/>
    <property type="match status" value="1"/>
</dbReference>
<dbReference type="GO" id="GO:1990112">
    <property type="term" value="C:RQC complex"/>
    <property type="evidence" value="ECO:0007669"/>
    <property type="project" value="TreeGrafter"/>
</dbReference>
<dbReference type="InterPro" id="IPR008532">
    <property type="entry name" value="NFACT_RNA-bd"/>
</dbReference>
<protein>
    <recommendedName>
        <fullName evidence="2">NFACT RNA-binding domain-containing protein</fullName>
    </recommendedName>
</protein>
<dbReference type="AlphaFoldDB" id="A0A2H1FHA7"/>
<keyword evidence="1" id="KW-0175">Coiled coil</keyword>
<dbReference type="Pfam" id="PF05833">
    <property type="entry name" value="NFACT_N"/>
    <property type="match status" value="1"/>
</dbReference>
<dbReference type="Proteomes" id="UP000230607">
    <property type="component" value="Chromosome 1"/>
</dbReference>
<evidence type="ECO:0000313" key="3">
    <source>
        <dbReference type="EMBL" id="SMH72143.1"/>
    </source>
</evidence>
<feature type="domain" description="NFACT RNA-binding" evidence="2">
    <location>
        <begin position="452"/>
        <end position="560"/>
    </location>
</feature>
<sequence length="660" mass="74434">MVTIVKVNQWPEELGIMTLAGIELRYIITEMNRQVKDYYVSNIYGISRSSLLFKLHHAEKPDLLVMFSTFGLWITGIKINQMEENRLVKRLRNDLLRSKITEIKQLGSERIVYVTFSGFDQEFTLVGEFFGDGNIILCNKEMKILSLLHSIDVRHRKLAVGLTYVPPPSSGLNILEVTEKNIEEIKTSSTPIVRWVGRTLGLPGKYAEEIIRTGNLDPDKLGNTLSDKEIKDIFQATKGLIDKVTTGNHDAYIIRDVKNSDVIPIPLGDMSQRSNAVKVSSFMEGLDSLFSENLLEHGKSSQSTTANQKITELEHKLEEQNKAILLVKERSSSISSVAKALLEISYTGITSIEDPSIRPLLEKYNSHTTRENGIFLINIIGEKIKIDPQSSIQAIASTLFNESKKQMRATDTINVEKKKTEKSLELVKKQASIAQNSIVFAVQKKKEWFERYRWFITSDGRLAIGGRDSSSNSAVIRKHLNKNDMVFHAEIVGSPFFLLRESTEHDLASVKEVSQATVCFSRAWKAGIYGLNAYWVKPDQIKTAAPSGQFIAKGSFVIEGSRNFVQVTTLQLAIGLYEKDENHLLMCGTPQAIKKNCIYYITIEPSGMDMAEFAKKVKLEFMKFKEREEIVRAISIDDFTRVLPTGESHIVEAGHGEAYY</sequence>
<dbReference type="GO" id="GO:0072344">
    <property type="term" value="P:rescue of stalled ribosome"/>
    <property type="evidence" value="ECO:0007669"/>
    <property type="project" value="TreeGrafter"/>
</dbReference>
<reference evidence="4" key="1">
    <citation type="submission" date="2017-03" db="EMBL/GenBank/DDBJ databases">
        <authorList>
            <person name="Herbold C."/>
        </authorList>
    </citation>
    <scope>NUCLEOTIDE SEQUENCE [LARGE SCALE GENOMIC DNA]</scope>
</reference>
<accession>A0A2H1FHA7</accession>
<organism evidence="3 4">
    <name type="scientific">Candidatus Nitrosotalea okcheonensis</name>
    <dbReference type="NCBI Taxonomy" id="1903276"/>
    <lineage>
        <taxon>Archaea</taxon>
        <taxon>Nitrososphaerota</taxon>
        <taxon>Nitrososphaeria</taxon>
        <taxon>Nitrosotaleales</taxon>
        <taxon>Nitrosotaleaceae</taxon>
        <taxon>Nitrosotalea</taxon>
    </lineage>
</organism>
<dbReference type="EMBL" id="LT841358">
    <property type="protein sequence ID" value="SMH72143.1"/>
    <property type="molecule type" value="Genomic_DNA"/>
</dbReference>
<dbReference type="GO" id="GO:0043023">
    <property type="term" value="F:ribosomal large subunit binding"/>
    <property type="evidence" value="ECO:0007669"/>
    <property type="project" value="TreeGrafter"/>
</dbReference>